<dbReference type="PANTHER" id="PTHR10909:SF382">
    <property type="entry name" value="ACYL-COENZYME A OXIDASE"/>
    <property type="match status" value="1"/>
</dbReference>
<organism evidence="1 2">
    <name type="scientific">Guyanagaster necrorhizus</name>
    <dbReference type="NCBI Taxonomy" id="856835"/>
    <lineage>
        <taxon>Eukaryota</taxon>
        <taxon>Fungi</taxon>
        <taxon>Dikarya</taxon>
        <taxon>Basidiomycota</taxon>
        <taxon>Agaricomycotina</taxon>
        <taxon>Agaricomycetes</taxon>
        <taxon>Agaricomycetidae</taxon>
        <taxon>Agaricales</taxon>
        <taxon>Marasmiineae</taxon>
        <taxon>Physalacriaceae</taxon>
        <taxon>Guyanagaster</taxon>
    </lineage>
</organism>
<comment type="caution">
    <text evidence="1">The sequence shown here is derived from an EMBL/GenBank/DDBJ whole genome shotgun (WGS) entry which is preliminary data.</text>
</comment>
<name>A0A9P8ALG1_9AGAR</name>
<dbReference type="GO" id="GO:0004497">
    <property type="term" value="F:monooxygenase activity"/>
    <property type="evidence" value="ECO:0007669"/>
    <property type="project" value="InterPro"/>
</dbReference>
<dbReference type="GO" id="GO:0016705">
    <property type="term" value="F:oxidoreductase activity, acting on paired donors, with incorporation or reduction of molecular oxygen"/>
    <property type="evidence" value="ECO:0007669"/>
    <property type="project" value="InterPro"/>
</dbReference>
<sequence>MRSTSQLATTSLWQILPENMSLEERIELTYARCKSVVQHFNLTANDILNVTPRYWAFLNDPLMVTDVSVATLLNIHFNLYVGTLAMYLDRRPDLKETIDRLLSFEWNGQYCLTELGHGLDIINMETTARLQPSGEFEFHPPSPLLRVRATTAATHLSDLPPAKIYVYFLAPVAPGQSSLHSLCREVSLSCPPRFPGPLLNILSPRGGAHPVKHCLMYFKNVFLPASALLGSLDRPKDLRTAFFLNISPVILAKYSLRRRVVDSYTRQPREIMSFVTQYTPVHMAIAQTLPIVTRPGKVLHELPIPKGTWLNSDVKQNAKVSLGMYGNLFTFIGGPQSCMGWRFAVCELHALMVEIIDKFEFSLTKDWIRIQRESCRVMVPTLEGEVEKGAQLPLKVNIAPR</sequence>
<dbReference type="GO" id="GO:0005504">
    <property type="term" value="F:fatty acid binding"/>
    <property type="evidence" value="ECO:0007669"/>
    <property type="project" value="TreeGrafter"/>
</dbReference>
<dbReference type="GeneID" id="66100378"/>
<dbReference type="GO" id="GO:0005506">
    <property type="term" value="F:iron ion binding"/>
    <property type="evidence" value="ECO:0007669"/>
    <property type="project" value="InterPro"/>
</dbReference>
<protein>
    <recommendedName>
        <fullName evidence="3">Cytochrome P450</fullName>
    </recommendedName>
</protein>
<dbReference type="InterPro" id="IPR012258">
    <property type="entry name" value="Acyl-CoA_oxidase"/>
</dbReference>
<dbReference type="Gene3D" id="1.10.630.10">
    <property type="entry name" value="Cytochrome P450"/>
    <property type="match status" value="1"/>
</dbReference>
<proteinExistence type="predicted"/>
<gene>
    <name evidence="1" type="ORF">BT62DRAFT_1013654</name>
</gene>
<keyword evidence="2" id="KW-1185">Reference proteome</keyword>
<dbReference type="GO" id="GO:0071949">
    <property type="term" value="F:FAD binding"/>
    <property type="evidence" value="ECO:0007669"/>
    <property type="project" value="InterPro"/>
</dbReference>
<dbReference type="GO" id="GO:0003997">
    <property type="term" value="F:acyl-CoA oxidase activity"/>
    <property type="evidence" value="ECO:0007669"/>
    <property type="project" value="InterPro"/>
</dbReference>
<evidence type="ECO:0000313" key="1">
    <source>
        <dbReference type="EMBL" id="KAG7439684.1"/>
    </source>
</evidence>
<dbReference type="AlphaFoldDB" id="A0A9P8ALG1"/>
<dbReference type="Proteomes" id="UP000812287">
    <property type="component" value="Unassembled WGS sequence"/>
</dbReference>
<dbReference type="OrthoDB" id="538336at2759"/>
<dbReference type="EMBL" id="MU250587">
    <property type="protein sequence ID" value="KAG7439684.1"/>
    <property type="molecule type" value="Genomic_DNA"/>
</dbReference>
<dbReference type="PANTHER" id="PTHR10909">
    <property type="entry name" value="ELECTRON TRANSPORT OXIDOREDUCTASE"/>
    <property type="match status" value="1"/>
</dbReference>
<dbReference type="InterPro" id="IPR046373">
    <property type="entry name" value="Acyl-CoA_Oxase/DH_mid-dom_sf"/>
</dbReference>
<reference evidence="1" key="1">
    <citation type="submission" date="2020-11" db="EMBL/GenBank/DDBJ databases">
        <title>Adaptations for nitrogen fixation in a non-lichenized fungal sporocarp promotes dispersal by wood-feeding termites.</title>
        <authorList>
            <consortium name="DOE Joint Genome Institute"/>
            <person name="Koch R.A."/>
            <person name="Yoon G."/>
            <person name="Arayal U."/>
            <person name="Lail K."/>
            <person name="Amirebrahimi M."/>
            <person name="Labutti K."/>
            <person name="Lipzen A."/>
            <person name="Riley R."/>
            <person name="Barry K."/>
            <person name="Henrissat B."/>
            <person name="Grigoriev I.V."/>
            <person name="Herr J.R."/>
            <person name="Aime M.C."/>
        </authorList>
    </citation>
    <scope>NUCLEOTIDE SEQUENCE</scope>
    <source>
        <strain evidence="1">MCA 3950</strain>
    </source>
</reference>
<dbReference type="GO" id="GO:0033540">
    <property type="term" value="P:fatty acid beta-oxidation using acyl-CoA oxidase"/>
    <property type="evidence" value="ECO:0007669"/>
    <property type="project" value="TreeGrafter"/>
</dbReference>
<dbReference type="RefSeq" id="XP_043033184.1">
    <property type="nucleotide sequence ID" value="XM_043178091.1"/>
</dbReference>
<dbReference type="InterPro" id="IPR036396">
    <property type="entry name" value="Cyt_P450_sf"/>
</dbReference>
<dbReference type="GO" id="GO:0005777">
    <property type="term" value="C:peroxisome"/>
    <property type="evidence" value="ECO:0007669"/>
    <property type="project" value="InterPro"/>
</dbReference>
<evidence type="ECO:0008006" key="3">
    <source>
        <dbReference type="Google" id="ProtNLM"/>
    </source>
</evidence>
<accession>A0A9P8ALG1</accession>
<dbReference type="GO" id="GO:0055088">
    <property type="term" value="P:lipid homeostasis"/>
    <property type="evidence" value="ECO:0007669"/>
    <property type="project" value="TreeGrafter"/>
</dbReference>
<evidence type="ECO:0000313" key="2">
    <source>
        <dbReference type="Proteomes" id="UP000812287"/>
    </source>
</evidence>
<dbReference type="SUPFAM" id="SSF48264">
    <property type="entry name" value="Cytochrome P450"/>
    <property type="match status" value="1"/>
</dbReference>
<dbReference type="InterPro" id="IPR009100">
    <property type="entry name" value="AcylCoA_DH/oxidase_NM_dom_sf"/>
</dbReference>
<dbReference type="SUPFAM" id="SSF56645">
    <property type="entry name" value="Acyl-CoA dehydrogenase NM domain-like"/>
    <property type="match status" value="1"/>
</dbReference>
<dbReference type="GO" id="GO:0020037">
    <property type="term" value="F:heme binding"/>
    <property type="evidence" value="ECO:0007669"/>
    <property type="project" value="InterPro"/>
</dbReference>
<dbReference type="Gene3D" id="2.40.110.10">
    <property type="entry name" value="Butyryl-CoA Dehydrogenase, subunit A, domain 2"/>
    <property type="match status" value="1"/>
</dbReference>